<evidence type="ECO:0000313" key="2">
    <source>
        <dbReference type="Proteomes" id="UP001596505"/>
    </source>
</evidence>
<name>A0ABW2PQG5_9BACL</name>
<sequence>MVLKTVENKYMMQLLNDWYKEMQFNHFSKAKEIREIVSDNINNLEEEDQTLLIYFSLLDYRYQLFIDNFGKADQTLDQIKPIMEQTDDLLAYYYYFFQAIHATKTGNYSNARKYFIEAEKLLKNVPDVIEKAEFNYKVAIFYYHIHQNLLAMNYALKAKAIFEESFGYEINAADCENILGLACTDLKQFENAEKYFNHALKTAEKQNHQKLYILICYNLGLLYAEQNGLSDDAIRYLNYAYENKFKLYKTTFLLAREYYKLGESDKGYIFLREGMKHCKQSNNKEYEHHLNILDKLNNSSDEKELESAVKEGLIYFQSEGLWGFIRDYAEQLAVYFHKKNDFVKASYYFNLSYEAKQNLYEKGALK</sequence>
<protein>
    <submittedName>
        <fullName evidence="1">Tetratricopeptide repeat protein</fullName>
    </submittedName>
</protein>
<dbReference type="InterPro" id="IPR019734">
    <property type="entry name" value="TPR_rpt"/>
</dbReference>
<dbReference type="SMART" id="SM00028">
    <property type="entry name" value="TPR"/>
    <property type="match status" value="3"/>
</dbReference>
<dbReference type="Gene3D" id="1.25.40.10">
    <property type="entry name" value="Tetratricopeptide repeat domain"/>
    <property type="match status" value="1"/>
</dbReference>
<dbReference type="RefSeq" id="WP_380962873.1">
    <property type="nucleotide sequence ID" value="NZ_JBHTCO010000002.1"/>
</dbReference>
<dbReference type="Proteomes" id="UP001596505">
    <property type="component" value="Unassembled WGS sequence"/>
</dbReference>
<proteinExistence type="predicted"/>
<dbReference type="Pfam" id="PF18801">
    <property type="entry name" value="RapH_N"/>
    <property type="match status" value="1"/>
</dbReference>
<comment type="caution">
    <text evidence="1">The sequence shown here is derived from an EMBL/GenBank/DDBJ whole genome shotgun (WGS) entry which is preliminary data.</text>
</comment>
<accession>A0ABW2PQG5</accession>
<dbReference type="EMBL" id="JBHTCO010000002">
    <property type="protein sequence ID" value="MFC7391648.1"/>
    <property type="molecule type" value="Genomic_DNA"/>
</dbReference>
<dbReference type="InterPro" id="IPR011990">
    <property type="entry name" value="TPR-like_helical_dom_sf"/>
</dbReference>
<evidence type="ECO:0000313" key="1">
    <source>
        <dbReference type="EMBL" id="MFC7391648.1"/>
    </source>
</evidence>
<gene>
    <name evidence="1" type="ORF">ACFQRG_01400</name>
</gene>
<keyword evidence="2" id="KW-1185">Reference proteome</keyword>
<reference evidence="2" key="1">
    <citation type="journal article" date="2019" name="Int. J. Syst. Evol. Microbiol.">
        <title>The Global Catalogue of Microorganisms (GCM) 10K type strain sequencing project: providing services to taxonomists for standard genome sequencing and annotation.</title>
        <authorList>
            <consortium name="The Broad Institute Genomics Platform"/>
            <consortium name="The Broad Institute Genome Sequencing Center for Infectious Disease"/>
            <person name="Wu L."/>
            <person name="Ma J."/>
        </authorList>
    </citation>
    <scope>NUCLEOTIDE SEQUENCE [LARGE SCALE GENOMIC DNA]</scope>
    <source>
        <strain evidence="2">CGMCC 1.16305</strain>
    </source>
</reference>
<organism evidence="1 2">
    <name type="scientific">Scopulibacillus cellulosilyticus</name>
    <dbReference type="NCBI Taxonomy" id="2665665"/>
    <lineage>
        <taxon>Bacteria</taxon>
        <taxon>Bacillati</taxon>
        <taxon>Bacillota</taxon>
        <taxon>Bacilli</taxon>
        <taxon>Bacillales</taxon>
        <taxon>Sporolactobacillaceae</taxon>
        <taxon>Scopulibacillus</taxon>
    </lineage>
</organism>
<dbReference type="SUPFAM" id="SSF48452">
    <property type="entry name" value="TPR-like"/>
    <property type="match status" value="1"/>
</dbReference>